<dbReference type="Pfam" id="PF07584">
    <property type="entry name" value="BatA"/>
    <property type="match status" value="1"/>
</dbReference>
<dbReference type="AlphaFoldDB" id="A0A4V1N1M7"/>
<reference evidence="3 4" key="1">
    <citation type="submission" date="2019-01" db="EMBL/GenBank/DDBJ databases">
        <title>Pseudoxanthomonas composti sp. nov., isolated from compost.</title>
        <authorList>
            <person name="Yang G."/>
        </authorList>
    </citation>
    <scope>NUCLEOTIDE SEQUENCE [LARGE SCALE GENOMIC DNA]</scope>
    <source>
        <strain evidence="3 4">GSS15</strain>
    </source>
</reference>
<keyword evidence="1" id="KW-1133">Transmembrane helix</keyword>
<protein>
    <recommendedName>
        <fullName evidence="2">Aerotolerance regulator N-terminal domain-containing protein</fullName>
    </recommendedName>
</protein>
<accession>A0A4V1N1M7</accession>
<keyword evidence="1" id="KW-0812">Transmembrane</keyword>
<dbReference type="Proteomes" id="UP000289784">
    <property type="component" value="Unassembled WGS sequence"/>
</dbReference>
<feature type="domain" description="Aerotolerance regulator N-terminal" evidence="2">
    <location>
        <begin position="3"/>
        <end position="77"/>
    </location>
</feature>
<dbReference type="NCBIfam" id="TIGR02226">
    <property type="entry name" value="two_anch"/>
    <property type="match status" value="1"/>
</dbReference>
<dbReference type="InterPro" id="IPR024163">
    <property type="entry name" value="Aerotolerance_reg_N"/>
</dbReference>
<gene>
    <name evidence="3" type="ORF">EPA99_03270</name>
</gene>
<sequence length="387" mass="41526">MPLSLLFPAGLAALGALLLPLLIHLARRSEYRHTDFAALRWLRARPRPRHRIRLDDWPLLLLRLALLALLALLLAQPVLRPVQSGQAAKVLLAPGVPLTRARLPGLPADADWRWLAPGFPTTDGPLPGAATAQGSLLREFDAMLPAATALHVIVPERWGPLDAQIPRLSRSVHWHVVPGTASPVATPVAPSPPRLLAFADPQVHALRYFQALQAAWQPTNASLQVRAPDASQAIPADITVVAWLSARPLPAALQAWARAGGHLLLTEQAPLPAGVSLQPRWRDADGRPLVAGAAFGSGQLLRFARTLDPQSMPQLLDGDLPDRLRALLQPPVAPTQALAAAHVPVRGPRIASSPPATPLAPWLASLIALVFLLERWLAGARTRRGPA</sequence>
<name>A0A4V1N1M7_9GAMM</name>
<keyword evidence="1" id="KW-0472">Membrane</keyword>
<evidence type="ECO:0000313" key="4">
    <source>
        <dbReference type="Proteomes" id="UP000289784"/>
    </source>
</evidence>
<dbReference type="PANTHER" id="PTHR37464:SF1">
    <property type="entry name" value="BLL2463 PROTEIN"/>
    <property type="match status" value="1"/>
</dbReference>
<evidence type="ECO:0000313" key="3">
    <source>
        <dbReference type="EMBL" id="RXR08838.1"/>
    </source>
</evidence>
<feature type="transmembrane region" description="Helical" evidence="1">
    <location>
        <begin position="57"/>
        <end position="79"/>
    </location>
</feature>
<dbReference type="InterPro" id="IPR011933">
    <property type="entry name" value="Double_TM_dom"/>
</dbReference>
<dbReference type="EMBL" id="SAWZ01000001">
    <property type="protein sequence ID" value="RXR08838.1"/>
    <property type="molecule type" value="Genomic_DNA"/>
</dbReference>
<evidence type="ECO:0000259" key="2">
    <source>
        <dbReference type="Pfam" id="PF07584"/>
    </source>
</evidence>
<dbReference type="OrthoDB" id="7390489at2"/>
<comment type="caution">
    <text evidence="3">The sequence shown here is derived from an EMBL/GenBank/DDBJ whole genome shotgun (WGS) entry which is preliminary data.</text>
</comment>
<proteinExistence type="predicted"/>
<dbReference type="PANTHER" id="PTHR37464">
    <property type="entry name" value="BLL2463 PROTEIN"/>
    <property type="match status" value="1"/>
</dbReference>
<dbReference type="RefSeq" id="WP_129469729.1">
    <property type="nucleotide sequence ID" value="NZ_SAWZ01000001.1"/>
</dbReference>
<keyword evidence="4" id="KW-1185">Reference proteome</keyword>
<feature type="transmembrane region" description="Helical" evidence="1">
    <location>
        <begin position="6"/>
        <end position="26"/>
    </location>
</feature>
<organism evidence="3 4">
    <name type="scientific">Pseudoxanthomonas composti</name>
    <dbReference type="NCBI Taxonomy" id="2137479"/>
    <lineage>
        <taxon>Bacteria</taxon>
        <taxon>Pseudomonadati</taxon>
        <taxon>Pseudomonadota</taxon>
        <taxon>Gammaproteobacteria</taxon>
        <taxon>Lysobacterales</taxon>
        <taxon>Lysobacteraceae</taxon>
        <taxon>Pseudoxanthomonas</taxon>
    </lineage>
</organism>
<evidence type="ECO:0000256" key="1">
    <source>
        <dbReference type="SAM" id="Phobius"/>
    </source>
</evidence>